<dbReference type="CDD" id="cd06171">
    <property type="entry name" value="Sigma70_r4"/>
    <property type="match status" value="1"/>
</dbReference>
<feature type="domain" description="RNA polymerase sigma-70 region 4" evidence="8">
    <location>
        <begin position="108"/>
        <end position="156"/>
    </location>
</feature>
<name>B5Y9U6_COPPD</name>
<dbReference type="RefSeq" id="WP_012543872.1">
    <property type="nucleotide sequence ID" value="NC_011295.1"/>
</dbReference>
<dbReference type="eggNOG" id="COG1595">
    <property type="taxonomic scope" value="Bacteria"/>
</dbReference>
<keyword evidence="9" id="KW-0240">DNA-directed RNA polymerase</keyword>
<accession>B5Y9U6</accession>
<dbReference type="SUPFAM" id="SSF88946">
    <property type="entry name" value="Sigma2 domain of RNA polymerase sigma factors"/>
    <property type="match status" value="1"/>
</dbReference>
<dbReference type="InterPro" id="IPR036388">
    <property type="entry name" value="WH-like_DNA-bd_sf"/>
</dbReference>
<keyword evidence="3 6" id="KW-0731">Sigma factor</keyword>
<organism evidence="9 10">
    <name type="scientific">Coprothermobacter proteolyticus (strain ATCC 35245 / DSM 5265 / OCM 4 / BT)</name>
    <dbReference type="NCBI Taxonomy" id="309798"/>
    <lineage>
        <taxon>Bacteria</taxon>
        <taxon>Pseudomonadati</taxon>
        <taxon>Coprothermobacterota</taxon>
        <taxon>Coprothermobacteria</taxon>
        <taxon>Coprothermobacterales</taxon>
        <taxon>Coprothermobacteraceae</taxon>
        <taxon>Coprothermobacter</taxon>
    </lineage>
</organism>
<dbReference type="Gene3D" id="1.10.10.10">
    <property type="entry name" value="Winged helix-like DNA-binding domain superfamily/Winged helix DNA-binding domain"/>
    <property type="match status" value="1"/>
</dbReference>
<dbReference type="InterPro" id="IPR007627">
    <property type="entry name" value="RNA_pol_sigma70_r2"/>
</dbReference>
<feature type="domain" description="RNA polymerase sigma-70 region 2" evidence="7">
    <location>
        <begin position="16"/>
        <end position="76"/>
    </location>
</feature>
<dbReference type="PANTHER" id="PTHR43133:SF57">
    <property type="entry name" value="RNA POLYMERASE SIGMA-70 FACTOR"/>
    <property type="match status" value="1"/>
</dbReference>
<dbReference type="KEGG" id="cpo:COPRO5265_1237"/>
<dbReference type="GO" id="GO:0000428">
    <property type="term" value="C:DNA-directed RNA polymerase complex"/>
    <property type="evidence" value="ECO:0007669"/>
    <property type="project" value="UniProtKB-KW"/>
</dbReference>
<evidence type="ECO:0000256" key="1">
    <source>
        <dbReference type="ARBA" id="ARBA00010641"/>
    </source>
</evidence>
<evidence type="ECO:0000256" key="2">
    <source>
        <dbReference type="ARBA" id="ARBA00023015"/>
    </source>
</evidence>
<evidence type="ECO:0000259" key="8">
    <source>
        <dbReference type="Pfam" id="PF04545"/>
    </source>
</evidence>
<dbReference type="InterPro" id="IPR013325">
    <property type="entry name" value="RNA_pol_sigma_r2"/>
</dbReference>
<dbReference type="EMBL" id="CP001145">
    <property type="protein sequence ID" value="ACI17220.1"/>
    <property type="molecule type" value="Genomic_DNA"/>
</dbReference>
<dbReference type="Pfam" id="PF04542">
    <property type="entry name" value="Sigma70_r2"/>
    <property type="match status" value="1"/>
</dbReference>
<reference evidence="9 10" key="2">
    <citation type="journal article" date="2014" name="Genome Announc.">
        <title>Complete Genome Sequence of Coprothermobacter proteolyticus DSM 5265.</title>
        <authorList>
            <person name="Alexiev A."/>
            <person name="Coil D.A."/>
            <person name="Badger J.H."/>
            <person name="Enticknap J."/>
            <person name="Ward N."/>
            <person name="Robb F.T."/>
            <person name="Eisen J.A."/>
        </authorList>
    </citation>
    <scope>NUCLEOTIDE SEQUENCE [LARGE SCALE GENOMIC DNA]</scope>
    <source>
        <strain evidence="10">ATCC 35245 / DSM 5265 / OCM 4 / BT</strain>
    </source>
</reference>
<gene>
    <name evidence="9" type="primary">rpoE</name>
    <name evidence="9" type="ordered locus">COPRO5265_1237</name>
</gene>
<evidence type="ECO:0000259" key="7">
    <source>
        <dbReference type="Pfam" id="PF04542"/>
    </source>
</evidence>
<dbReference type="AlphaFoldDB" id="B5Y9U6"/>
<evidence type="ECO:0000256" key="5">
    <source>
        <dbReference type="ARBA" id="ARBA00023163"/>
    </source>
</evidence>
<keyword evidence="2 6" id="KW-0805">Transcription regulation</keyword>
<dbReference type="Proteomes" id="UP000001732">
    <property type="component" value="Chromosome"/>
</dbReference>
<dbReference type="HOGENOM" id="CLU_047691_3_4_9"/>
<dbReference type="InterPro" id="IPR014284">
    <property type="entry name" value="RNA_pol_sigma-70_dom"/>
</dbReference>
<keyword evidence="4 6" id="KW-0238">DNA-binding</keyword>
<dbReference type="InterPro" id="IPR000838">
    <property type="entry name" value="RNA_pol_sigma70_ECF_CS"/>
</dbReference>
<keyword evidence="5 6" id="KW-0804">Transcription</keyword>
<dbReference type="Pfam" id="PF04545">
    <property type="entry name" value="Sigma70_r4"/>
    <property type="match status" value="1"/>
</dbReference>
<proteinExistence type="inferred from homology"/>
<evidence type="ECO:0000256" key="3">
    <source>
        <dbReference type="ARBA" id="ARBA00023082"/>
    </source>
</evidence>
<comment type="similarity">
    <text evidence="1 6">Belongs to the sigma-70 factor family. ECF subfamily.</text>
</comment>
<dbReference type="GO" id="GO:0003677">
    <property type="term" value="F:DNA binding"/>
    <property type="evidence" value="ECO:0007669"/>
    <property type="project" value="UniProtKB-KW"/>
</dbReference>
<sequence>MPEINWQHLFSDEVLYQRIKFFLLGSVKNMDVAEELTQETMAKAWEKRLTLKNIEKMEAWLFAIARNVLMDYYRHKGLLIEEEDEQWESNVAACSSQNQEEFMDLHDALDKLPAPQKLVIELRFFKNYTVQETAQIMGKTPQAVKMLQYRALRALRDYVKPFDELERLNNDGEY</sequence>
<dbReference type="InterPro" id="IPR039425">
    <property type="entry name" value="RNA_pol_sigma-70-like"/>
</dbReference>
<dbReference type="InterPro" id="IPR013324">
    <property type="entry name" value="RNA_pol_sigma_r3/r4-like"/>
</dbReference>
<dbReference type="InterPro" id="IPR007630">
    <property type="entry name" value="RNA_pol_sigma70_r4"/>
</dbReference>
<evidence type="ECO:0000256" key="4">
    <source>
        <dbReference type="ARBA" id="ARBA00023125"/>
    </source>
</evidence>
<evidence type="ECO:0000313" key="9">
    <source>
        <dbReference type="EMBL" id="ACI17220.1"/>
    </source>
</evidence>
<dbReference type="PANTHER" id="PTHR43133">
    <property type="entry name" value="RNA POLYMERASE ECF-TYPE SIGMA FACTO"/>
    <property type="match status" value="1"/>
</dbReference>
<dbReference type="SUPFAM" id="SSF88659">
    <property type="entry name" value="Sigma3 and sigma4 domains of RNA polymerase sigma factors"/>
    <property type="match status" value="1"/>
</dbReference>
<dbReference type="GO" id="GO:0016987">
    <property type="term" value="F:sigma factor activity"/>
    <property type="evidence" value="ECO:0007669"/>
    <property type="project" value="UniProtKB-KW"/>
</dbReference>
<evidence type="ECO:0000256" key="6">
    <source>
        <dbReference type="RuleBase" id="RU000716"/>
    </source>
</evidence>
<dbReference type="STRING" id="309798.COPRO5265_1237"/>
<dbReference type="PROSITE" id="PS01063">
    <property type="entry name" value="SIGMA70_ECF"/>
    <property type="match status" value="1"/>
</dbReference>
<dbReference type="GO" id="GO:0006352">
    <property type="term" value="P:DNA-templated transcription initiation"/>
    <property type="evidence" value="ECO:0007669"/>
    <property type="project" value="InterPro"/>
</dbReference>
<dbReference type="OrthoDB" id="9803470at2"/>
<keyword evidence="10" id="KW-1185">Reference proteome</keyword>
<reference evidence="10" key="1">
    <citation type="submission" date="2008-08" db="EMBL/GenBank/DDBJ databases">
        <title>The complete genome sequence of Coprothermobacter proteolyticus strain ATCC 5245 / DSM 5265 / BT.</title>
        <authorList>
            <person name="Dodson R.J."/>
            <person name="Durkin A.S."/>
            <person name="Wu M."/>
            <person name="Eisen J."/>
            <person name="Sutton G."/>
        </authorList>
    </citation>
    <scope>NUCLEOTIDE SEQUENCE [LARGE SCALE GENOMIC DNA]</scope>
    <source>
        <strain evidence="10">ATCC 35245 / DSM 5265 / OCM 4 / BT</strain>
    </source>
</reference>
<evidence type="ECO:0000313" key="10">
    <source>
        <dbReference type="Proteomes" id="UP000001732"/>
    </source>
</evidence>
<dbReference type="Gene3D" id="1.10.1740.10">
    <property type="match status" value="1"/>
</dbReference>
<protein>
    <recommendedName>
        <fullName evidence="6">RNA polymerase sigma factor</fullName>
    </recommendedName>
</protein>
<dbReference type="NCBIfam" id="TIGR02937">
    <property type="entry name" value="sigma70-ECF"/>
    <property type="match status" value="1"/>
</dbReference>